<dbReference type="AlphaFoldDB" id="A0AAI9ZG27"/>
<name>A0AAI9ZG27_9PEZI</name>
<dbReference type="EMBL" id="JAHMHQ010000026">
    <property type="protein sequence ID" value="KAK1623914.1"/>
    <property type="molecule type" value="Genomic_DNA"/>
</dbReference>
<keyword evidence="2" id="KW-1185">Reference proteome</keyword>
<evidence type="ECO:0000313" key="2">
    <source>
        <dbReference type="Proteomes" id="UP001243989"/>
    </source>
</evidence>
<protein>
    <submittedName>
        <fullName evidence="1">Uncharacterized protein</fullName>
    </submittedName>
</protein>
<dbReference type="RefSeq" id="XP_060439909.1">
    <property type="nucleotide sequence ID" value="XM_060581519.1"/>
</dbReference>
<dbReference type="Proteomes" id="UP001243989">
    <property type="component" value="Unassembled WGS sequence"/>
</dbReference>
<accession>A0AAI9ZG27</accession>
<gene>
    <name evidence="1" type="ORF">BDP81DRAFT_114185</name>
</gene>
<comment type="caution">
    <text evidence="1">The sequence shown here is derived from an EMBL/GenBank/DDBJ whole genome shotgun (WGS) entry which is preliminary data.</text>
</comment>
<dbReference type="GeneID" id="85466381"/>
<evidence type="ECO:0000313" key="1">
    <source>
        <dbReference type="EMBL" id="KAK1623914.1"/>
    </source>
</evidence>
<proteinExistence type="predicted"/>
<organism evidence="1 2">
    <name type="scientific">Colletotrichum phormii</name>
    <dbReference type="NCBI Taxonomy" id="359342"/>
    <lineage>
        <taxon>Eukaryota</taxon>
        <taxon>Fungi</taxon>
        <taxon>Dikarya</taxon>
        <taxon>Ascomycota</taxon>
        <taxon>Pezizomycotina</taxon>
        <taxon>Sordariomycetes</taxon>
        <taxon>Hypocreomycetidae</taxon>
        <taxon>Glomerellales</taxon>
        <taxon>Glomerellaceae</taxon>
        <taxon>Colletotrichum</taxon>
        <taxon>Colletotrichum acutatum species complex</taxon>
    </lineage>
</organism>
<sequence>MNQLPGVRCFLNFLFPPGSSRCRNPAVADAPYHGAQVVFGGIGAPACRRGWTPQQLTLRRRDALSRTAEGEQIRIFVRYVRSRYLRTTSWNGRHSEDNKICTRNDLRTHSFSSHFRNLEQSGWERVQQMENDAYQQSSFHPSPECLRQFSW</sequence>
<reference evidence="1" key="1">
    <citation type="submission" date="2021-06" db="EMBL/GenBank/DDBJ databases">
        <title>Comparative genomics, transcriptomics and evolutionary studies reveal genomic signatures of adaptation to plant cell wall in hemibiotrophic fungi.</title>
        <authorList>
            <consortium name="DOE Joint Genome Institute"/>
            <person name="Baroncelli R."/>
            <person name="Diaz J.F."/>
            <person name="Benocci T."/>
            <person name="Peng M."/>
            <person name="Battaglia E."/>
            <person name="Haridas S."/>
            <person name="Andreopoulos W."/>
            <person name="Labutti K."/>
            <person name="Pangilinan J."/>
            <person name="Floch G.L."/>
            <person name="Makela M.R."/>
            <person name="Henrissat B."/>
            <person name="Grigoriev I.V."/>
            <person name="Crouch J.A."/>
            <person name="De Vries R.P."/>
            <person name="Sukno S.A."/>
            <person name="Thon M.R."/>
        </authorList>
    </citation>
    <scope>NUCLEOTIDE SEQUENCE</scope>
    <source>
        <strain evidence="1">CBS 102054</strain>
    </source>
</reference>